<evidence type="ECO:0000256" key="1">
    <source>
        <dbReference type="SAM" id="Coils"/>
    </source>
</evidence>
<accession>A0A8R1HIB4</accession>
<feature type="region of interest" description="Disordered" evidence="2">
    <location>
        <begin position="672"/>
        <end position="693"/>
    </location>
</feature>
<name>A0A8R1HIB4_CAEJA</name>
<reference evidence="4" key="1">
    <citation type="submission" date="2010-08" db="EMBL/GenBank/DDBJ databases">
        <authorList>
            <consortium name="Caenorhabditis japonica Sequencing Consortium"/>
            <person name="Wilson R.K."/>
        </authorList>
    </citation>
    <scope>NUCLEOTIDE SEQUENCE [LARGE SCALE GENOMIC DNA]</scope>
    <source>
        <strain evidence="4">DF5081</strain>
    </source>
</reference>
<keyword evidence="4" id="KW-1185">Reference proteome</keyword>
<organism evidence="3 4">
    <name type="scientific">Caenorhabditis japonica</name>
    <dbReference type="NCBI Taxonomy" id="281687"/>
    <lineage>
        <taxon>Eukaryota</taxon>
        <taxon>Metazoa</taxon>
        <taxon>Ecdysozoa</taxon>
        <taxon>Nematoda</taxon>
        <taxon>Chromadorea</taxon>
        <taxon>Rhabditida</taxon>
        <taxon>Rhabditina</taxon>
        <taxon>Rhabditomorpha</taxon>
        <taxon>Rhabditoidea</taxon>
        <taxon>Rhabditidae</taxon>
        <taxon>Peloderinae</taxon>
        <taxon>Caenorhabditis</taxon>
    </lineage>
</organism>
<dbReference type="Proteomes" id="UP000005237">
    <property type="component" value="Unassembled WGS sequence"/>
</dbReference>
<evidence type="ECO:0000313" key="3">
    <source>
        <dbReference type="EnsemblMetazoa" id="CJA00075b.1"/>
    </source>
</evidence>
<protein>
    <submittedName>
        <fullName evidence="3">Uncharacterized protein</fullName>
    </submittedName>
</protein>
<proteinExistence type="predicted"/>
<evidence type="ECO:0000313" key="4">
    <source>
        <dbReference type="Proteomes" id="UP000005237"/>
    </source>
</evidence>
<feature type="region of interest" description="Disordered" evidence="2">
    <location>
        <begin position="447"/>
        <end position="467"/>
    </location>
</feature>
<evidence type="ECO:0000256" key="2">
    <source>
        <dbReference type="SAM" id="MobiDB-lite"/>
    </source>
</evidence>
<sequence>MEKREAIAASSTFCRDELTRRATCRTQMIRQNLSIAFFCLDVKMHWNCWAFVLNILVLSRADEAPEGFPEDHIDLVIPMKMKYDSHLRNSDLPLHFIGANETNLVPLTTRLQTRRKRCSCGCSGCDLFPNRSCCSSSCCSSQKPIPLACCPPPPPPKPCCQPAFGPCCPATPNCCPKPCCRGRRPEYEEYEDEEGNPGGVPAPPNPPRTCCPPPTPAAPPPPPPPPPPAPEAPTQCCSSQPYGKTPCRSGCPNGDCGCGRPCCYYQNPTCCNQGQRPCCPPEQPCCPELKLDNCLAAVPPCLRACPSCPCRKRLMLGKRTKRAPAGLHCQPLSLLGQQSPPTLVSQPTKTVVQQRAKTAGTKTSTVSVTKKLIEQSSDHVEAPPTAGRLYDFRRAHVRAKRNLDGNGGCQLCLNGTPLKRTKRSFDCVPCTYLQPQYSDFNPFLGDQRPQAPQSPVGTPLAGHKRTKRAGCLPHPQCTLHVRRYKRNLIGSQYCEPCNGHYGRKKREAERDQCLRREKRYADEQCDNDEFSINERSKRQAYNPKGILDIVKLLSKASSGGNNPGGCMKFPACVLAQKKRRKRSADRMEKYYKAVEEHKKLVEEYEKALEEHKRVKRQFFAPDNSAACVPCPAWVTLALASRKKREADGEKTEKQLTMSEAIADIRAKKGYKEGFDDDESEEKDSSEETIEMRRKQRRTCQQSDDCLNNVEYAVFQKVYAEKRTKREAVFRRKKCSQCGMGSGLAPHRVKRNFGSPNINVSEQNCMAFPQCRHRVKRNLFGEDCNICTADAGVKRRRKRNFGTAQCYPCPGSRS</sequence>
<feature type="compositionally biased region" description="Acidic residues" evidence="2">
    <location>
        <begin position="674"/>
        <end position="688"/>
    </location>
</feature>
<dbReference type="AlphaFoldDB" id="A0A8R1HIB4"/>
<reference evidence="3" key="2">
    <citation type="submission" date="2022-06" db="UniProtKB">
        <authorList>
            <consortium name="EnsemblMetazoa"/>
        </authorList>
    </citation>
    <scope>IDENTIFICATION</scope>
    <source>
        <strain evidence="3">DF5081</strain>
    </source>
</reference>
<dbReference type="EnsemblMetazoa" id="CJA00075b.1">
    <property type="protein sequence ID" value="CJA00075b.1"/>
    <property type="gene ID" value="WBGene00119279"/>
</dbReference>
<keyword evidence="1" id="KW-0175">Coiled coil</keyword>
<feature type="coiled-coil region" evidence="1">
    <location>
        <begin position="587"/>
        <end position="617"/>
    </location>
</feature>